<dbReference type="PROSITE" id="PS50013">
    <property type="entry name" value="CHROMO_2"/>
    <property type="match status" value="1"/>
</dbReference>
<gene>
    <name evidence="4" type="ORF">g.56529</name>
</gene>
<dbReference type="SMART" id="SM00300">
    <property type="entry name" value="ChSh"/>
    <property type="match status" value="1"/>
</dbReference>
<dbReference type="AlphaFoldDB" id="A0A2S2N952"/>
<organism evidence="4">
    <name type="scientific">Schizaphis graminum</name>
    <name type="common">Green bug aphid</name>
    <dbReference type="NCBI Taxonomy" id="13262"/>
    <lineage>
        <taxon>Eukaryota</taxon>
        <taxon>Metazoa</taxon>
        <taxon>Ecdysozoa</taxon>
        <taxon>Arthropoda</taxon>
        <taxon>Hexapoda</taxon>
        <taxon>Insecta</taxon>
        <taxon>Pterygota</taxon>
        <taxon>Neoptera</taxon>
        <taxon>Paraneoptera</taxon>
        <taxon>Hemiptera</taxon>
        <taxon>Sternorrhyncha</taxon>
        <taxon>Aphidomorpha</taxon>
        <taxon>Aphidoidea</taxon>
        <taxon>Aphididae</taxon>
        <taxon>Aphidini</taxon>
        <taxon>Schizaphis</taxon>
    </lineage>
</organism>
<name>A0A2S2N952_SCHGA</name>
<dbReference type="Pfam" id="PF01393">
    <property type="entry name" value="Chromo_shadow"/>
    <property type="match status" value="1"/>
</dbReference>
<evidence type="ECO:0000313" key="4">
    <source>
        <dbReference type="EMBL" id="MBY13741.1"/>
    </source>
</evidence>
<dbReference type="Gene3D" id="2.40.50.40">
    <property type="match status" value="1"/>
</dbReference>
<dbReference type="EMBL" id="GGMR01001122">
    <property type="protein sequence ID" value="MBY13741.1"/>
    <property type="molecule type" value="Transcribed_RNA"/>
</dbReference>
<evidence type="ECO:0000256" key="2">
    <source>
        <dbReference type="ARBA" id="ARBA00023242"/>
    </source>
</evidence>
<dbReference type="CDD" id="cd00034">
    <property type="entry name" value="CSD"/>
    <property type="match status" value="1"/>
</dbReference>
<feature type="domain" description="Chromo" evidence="3">
    <location>
        <begin position="75"/>
        <end position="132"/>
    </location>
</feature>
<sequence>MGFINLNNITVLMLEITYTLCITYLLHCKSNSFYNLIIIKIICRPHFTKHNETFLNVYRTITIGKKKNGHRNNGMQVDRILGVLQTANGGLQYLIKWKTDTMEPNDFIDSYIMKKIYPQMVIEFYESITTWQ</sequence>
<keyword evidence="2" id="KW-0539">Nucleus</keyword>
<reference evidence="4" key="1">
    <citation type="submission" date="2018-04" db="EMBL/GenBank/DDBJ databases">
        <title>Transcriptome of Schizaphis graminum biotype I.</title>
        <authorList>
            <person name="Scully E.D."/>
            <person name="Geib S.M."/>
            <person name="Palmer N.A."/>
            <person name="Koch K."/>
            <person name="Bradshaw J."/>
            <person name="Heng-Moss T."/>
            <person name="Sarath G."/>
        </authorList>
    </citation>
    <scope>NUCLEOTIDE SEQUENCE</scope>
</reference>
<dbReference type="SUPFAM" id="SSF54160">
    <property type="entry name" value="Chromo domain-like"/>
    <property type="match status" value="1"/>
</dbReference>
<evidence type="ECO:0000259" key="3">
    <source>
        <dbReference type="PROSITE" id="PS50013"/>
    </source>
</evidence>
<proteinExistence type="predicted"/>
<accession>A0A2S2N952</accession>
<dbReference type="GO" id="GO:0005694">
    <property type="term" value="C:chromosome"/>
    <property type="evidence" value="ECO:0007669"/>
    <property type="project" value="UniProtKB-ARBA"/>
</dbReference>
<dbReference type="InterPro" id="IPR000953">
    <property type="entry name" value="Chromo/chromo_shadow_dom"/>
</dbReference>
<evidence type="ECO:0000256" key="1">
    <source>
        <dbReference type="ARBA" id="ARBA00004123"/>
    </source>
</evidence>
<protein>
    <recommendedName>
        <fullName evidence="3">Chromo domain-containing protein</fullName>
    </recommendedName>
</protein>
<comment type="subcellular location">
    <subcellularLocation>
        <location evidence="1">Nucleus</location>
    </subcellularLocation>
</comment>
<dbReference type="InterPro" id="IPR016197">
    <property type="entry name" value="Chromo-like_dom_sf"/>
</dbReference>
<dbReference type="InterPro" id="IPR008251">
    <property type="entry name" value="Chromo_shadow_dom"/>
</dbReference>
<dbReference type="GO" id="GO:0005634">
    <property type="term" value="C:nucleus"/>
    <property type="evidence" value="ECO:0007669"/>
    <property type="project" value="UniProtKB-SubCell"/>
</dbReference>